<dbReference type="GeneID" id="63364733"/>
<dbReference type="Pfam" id="PF00895">
    <property type="entry name" value="ATP-synt_8"/>
    <property type="match status" value="1"/>
</dbReference>
<dbReference type="RefSeq" id="YP_010024712.1">
    <property type="nucleotide sequence ID" value="NC_053714.1"/>
</dbReference>
<keyword evidence="4 12" id="KW-0813">Transport</keyword>
<organism evidence="14">
    <name type="scientific">Aromia bungii</name>
    <dbReference type="NCBI Taxonomy" id="320466"/>
    <lineage>
        <taxon>Eukaryota</taxon>
        <taxon>Metazoa</taxon>
        <taxon>Ecdysozoa</taxon>
        <taxon>Arthropoda</taxon>
        <taxon>Hexapoda</taxon>
        <taxon>Insecta</taxon>
        <taxon>Pterygota</taxon>
        <taxon>Neoptera</taxon>
        <taxon>Endopterygota</taxon>
        <taxon>Coleoptera</taxon>
        <taxon>Polyphaga</taxon>
        <taxon>Cucujiformia</taxon>
        <taxon>Chrysomeloidea</taxon>
        <taxon>Cerambycidae</taxon>
        <taxon>Cerambycinae</taxon>
        <taxon>Callichromatini</taxon>
        <taxon>Aromia</taxon>
    </lineage>
</organism>
<keyword evidence="9 12" id="KW-0406">Ion transport</keyword>
<accession>A0A7M1I7F3</accession>
<evidence type="ECO:0000256" key="10">
    <source>
        <dbReference type="ARBA" id="ARBA00023128"/>
    </source>
</evidence>
<geneLocation type="mitochondrion" evidence="14"/>
<evidence type="ECO:0000313" key="14">
    <source>
        <dbReference type="EMBL" id="QOQ35007.1"/>
    </source>
</evidence>
<protein>
    <recommendedName>
        <fullName evidence="12">ATP synthase complex subunit 8</fullName>
    </recommendedName>
</protein>
<name>A0A7M1I7F3_9CUCU</name>
<keyword evidence="10 12" id="KW-0496">Mitochondrion</keyword>
<dbReference type="CTD" id="4509"/>
<evidence type="ECO:0000256" key="2">
    <source>
        <dbReference type="ARBA" id="ARBA00008892"/>
    </source>
</evidence>
<evidence type="ECO:0000256" key="6">
    <source>
        <dbReference type="ARBA" id="ARBA00022692"/>
    </source>
</evidence>
<dbReference type="AlphaFoldDB" id="A0A7M1I7F3"/>
<dbReference type="GO" id="GO:0031966">
    <property type="term" value="C:mitochondrial membrane"/>
    <property type="evidence" value="ECO:0007669"/>
    <property type="project" value="UniProtKB-SubCell"/>
</dbReference>
<dbReference type="GO" id="GO:0015986">
    <property type="term" value="P:proton motive force-driven ATP synthesis"/>
    <property type="evidence" value="ECO:0007669"/>
    <property type="project" value="InterPro"/>
</dbReference>
<evidence type="ECO:0000256" key="12">
    <source>
        <dbReference type="RuleBase" id="RU003661"/>
    </source>
</evidence>
<evidence type="ECO:0000256" key="1">
    <source>
        <dbReference type="ARBA" id="ARBA00004304"/>
    </source>
</evidence>
<evidence type="ECO:0000256" key="11">
    <source>
        <dbReference type="ARBA" id="ARBA00023136"/>
    </source>
</evidence>
<gene>
    <name evidence="14" type="primary">ATP8</name>
</gene>
<dbReference type="GO" id="GO:0015078">
    <property type="term" value="F:proton transmembrane transporter activity"/>
    <property type="evidence" value="ECO:0007669"/>
    <property type="project" value="InterPro"/>
</dbReference>
<sequence>MPQMAPLSWLTLFIYYSLVFILFNSINYYSFLYTTEKKSLSKKITKLNWKW</sequence>
<comment type="subcellular location">
    <subcellularLocation>
        <location evidence="1 12">Mitochondrion membrane</location>
        <topology evidence="1 12">Single-pass membrane protein</topology>
    </subcellularLocation>
</comment>
<evidence type="ECO:0000256" key="13">
    <source>
        <dbReference type="SAM" id="Phobius"/>
    </source>
</evidence>
<evidence type="ECO:0000256" key="5">
    <source>
        <dbReference type="ARBA" id="ARBA00022547"/>
    </source>
</evidence>
<dbReference type="EMBL" id="MT371041">
    <property type="protein sequence ID" value="QOQ35007.1"/>
    <property type="molecule type" value="Genomic_DNA"/>
</dbReference>
<evidence type="ECO:0000256" key="7">
    <source>
        <dbReference type="ARBA" id="ARBA00022781"/>
    </source>
</evidence>
<reference evidence="14" key="1">
    <citation type="submission" date="2020-04" db="EMBL/GenBank/DDBJ databases">
        <title>Mitochondrial genome of Aromia bungii.</title>
        <authorList>
            <person name="Du Y."/>
            <person name="Song X."/>
        </authorList>
    </citation>
    <scope>NUCLEOTIDE SEQUENCE</scope>
</reference>
<comment type="similarity">
    <text evidence="2 12">Belongs to the ATPase protein 8 family.</text>
</comment>
<dbReference type="GO" id="GO:0045259">
    <property type="term" value="C:proton-transporting ATP synthase complex"/>
    <property type="evidence" value="ECO:0007669"/>
    <property type="project" value="UniProtKB-KW"/>
</dbReference>
<keyword evidence="8 13" id="KW-1133">Transmembrane helix</keyword>
<dbReference type="InterPro" id="IPR001421">
    <property type="entry name" value="ATP8_metazoa"/>
</dbReference>
<feature type="transmembrane region" description="Helical" evidence="13">
    <location>
        <begin position="12"/>
        <end position="33"/>
    </location>
</feature>
<proteinExistence type="inferred from homology"/>
<keyword evidence="6 12" id="KW-0812">Transmembrane</keyword>
<keyword evidence="5 12" id="KW-0138">CF(0)</keyword>
<evidence type="ECO:0000256" key="3">
    <source>
        <dbReference type="ARBA" id="ARBA00011291"/>
    </source>
</evidence>
<evidence type="ECO:0000256" key="4">
    <source>
        <dbReference type="ARBA" id="ARBA00022448"/>
    </source>
</evidence>
<keyword evidence="11 13" id="KW-0472">Membrane</keyword>
<evidence type="ECO:0000256" key="8">
    <source>
        <dbReference type="ARBA" id="ARBA00022989"/>
    </source>
</evidence>
<evidence type="ECO:0000256" key="9">
    <source>
        <dbReference type="ARBA" id="ARBA00023065"/>
    </source>
</evidence>
<comment type="subunit">
    <text evidence="3">F-type ATPases have 2 components, CF(1) - the catalytic core - and CF(0) - the membrane proton channel.</text>
</comment>
<keyword evidence="7 12" id="KW-0375">Hydrogen ion transport</keyword>